<dbReference type="KEGG" id="ole:K0B96_00330"/>
<comment type="catalytic activity">
    <reaction evidence="1">
        <text>(8S)-3',8-cyclo-7,8-dihydroguanosine 5'-triphosphate = cyclic pyranopterin phosphate + diphosphate</text>
        <dbReference type="Rhea" id="RHEA:49580"/>
        <dbReference type="ChEBI" id="CHEBI:33019"/>
        <dbReference type="ChEBI" id="CHEBI:59648"/>
        <dbReference type="ChEBI" id="CHEBI:131766"/>
        <dbReference type="EC" id="4.6.1.17"/>
    </reaction>
</comment>
<dbReference type="PANTHER" id="PTHR22960:SF0">
    <property type="entry name" value="MOLYBDENUM COFACTOR BIOSYNTHESIS PROTEIN 1"/>
    <property type="match status" value="1"/>
</dbReference>
<reference evidence="8" key="1">
    <citation type="submission" date="2021-08" db="EMBL/GenBank/DDBJ databases">
        <title>Genome of a novel bacterium of the phylum Verrucomicrobia, Oleiharenicola sp. KSB-15.</title>
        <authorList>
            <person name="Chung J.-H."/>
            <person name="Ahn J.-H."/>
            <person name="Yoon Y."/>
            <person name="Kim D.-Y."/>
            <person name="An S.-H."/>
            <person name="Park I."/>
            <person name="Yeon J."/>
        </authorList>
    </citation>
    <scope>NUCLEOTIDE SEQUENCE</scope>
    <source>
        <strain evidence="8">KSB-15</strain>
    </source>
</reference>
<evidence type="ECO:0000313" key="9">
    <source>
        <dbReference type="Proteomes" id="UP000825051"/>
    </source>
</evidence>
<dbReference type="PANTHER" id="PTHR22960">
    <property type="entry name" value="MOLYBDOPTERIN COFACTOR SYNTHESIS PROTEIN A"/>
    <property type="match status" value="1"/>
</dbReference>
<dbReference type="EC" id="4.6.1.17" evidence="3"/>
<dbReference type="GO" id="GO:0006777">
    <property type="term" value="P:Mo-molybdopterin cofactor biosynthetic process"/>
    <property type="evidence" value="ECO:0007669"/>
    <property type="project" value="UniProtKB-KW"/>
</dbReference>
<comment type="pathway">
    <text evidence="2">Cofactor biosynthesis; molybdopterin biosynthesis.</text>
</comment>
<evidence type="ECO:0000256" key="4">
    <source>
        <dbReference type="ARBA" id="ARBA00023150"/>
    </source>
</evidence>
<dbReference type="InterPro" id="IPR050105">
    <property type="entry name" value="MoCo_biosynth_MoaA/MoaC"/>
</dbReference>
<evidence type="ECO:0000313" key="8">
    <source>
        <dbReference type="EMBL" id="QYM79095.1"/>
    </source>
</evidence>
<dbReference type="UniPathway" id="UPA00344"/>
<dbReference type="InterPro" id="IPR047594">
    <property type="entry name" value="MoaC_bact/euk"/>
</dbReference>
<evidence type="ECO:0000256" key="6">
    <source>
        <dbReference type="ARBA" id="ARBA00055087"/>
    </source>
</evidence>
<dbReference type="AlphaFoldDB" id="A0A8F9TU52"/>
<keyword evidence="5 8" id="KW-0456">Lyase</keyword>
<dbReference type="InterPro" id="IPR023045">
    <property type="entry name" value="MoaC"/>
</dbReference>
<evidence type="ECO:0000256" key="3">
    <source>
        <dbReference type="ARBA" id="ARBA00012575"/>
    </source>
</evidence>
<dbReference type="Proteomes" id="UP000825051">
    <property type="component" value="Chromosome"/>
</dbReference>
<dbReference type="EMBL" id="CP080507">
    <property type="protein sequence ID" value="QYM79095.1"/>
    <property type="molecule type" value="Genomic_DNA"/>
</dbReference>
<proteinExistence type="predicted"/>
<dbReference type="SUPFAM" id="SSF55040">
    <property type="entry name" value="Molybdenum cofactor biosynthesis protein C, MoaC"/>
    <property type="match status" value="1"/>
</dbReference>
<accession>A0A8F9TU52</accession>
<keyword evidence="9" id="KW-1185">Reference proteome</keyword>
<dbReference type="NCBIfam" id="NF006870">
    <property type="entry name" value="PRK09364.1"/>
    <property type="match status" value="1"/>
</dbReference>
<sequence length="157" mass="16600">MFSHLDAQNRPAMVDVGDKAVTARTAHAVATVTLPGELAALLRDGEIATKKGPLFHTAILAGIMGAKRTSDLIPLCHPLPLDDCKIEIDADAARADVTIHCRVRTHGKTGVEMEALTGATVAALTLYDMAKAVSHGIVIKDVHLVEKTGGKSDYRAL</sequence>
<evidence type="ECO:0000256" key="2">
    <source>
        <dbReference type="ARBA" id="ARBA00005046"/>
    </source>
</evidence>
<evidence type="ECO:0000256" key="5">
    <source>
        <dbReference type="ARBA" id="ARBA00023239"/>
    </source>
</evidence>
<dbReference type="InterPro" id="IPR002820">
    <property type="entry name" value="Mopterin_CF_biosynth-C_dom"/>
</dbReference>
<name>A0A8F9TU52_9BACT</name>
<keyword evidence="4" id="KW-0501">Molybdenum cofactor biosynthesis</keyword>
<dbReference type="GO" id="GO:0061798">
    <property type="term" value="F:GTP 3',8'-cyclase activity"/>
    <property type="evidence" value="ECO:0007669"/>
    <property type="project" value="TreeGrafter"/>
</dbReference>
<protein>
    <recommendedName>
        <fullName evidence="3">cyclic pyranopterin monophosphate synthase</fullName>
        <ecNumber evidence="3">4.6.1.17</ecNumber>
    </recommendedName>
</protein>
<dbReference type="RefSeq" id="WP_220162519.1">
    <property type="nucleotide sequence ID" value="NZ_CP080507.1"/>
</dbReference>
<dbReference type="InterPro" id="IPR036522">
    <property type="entry name" value="MoaC_sf"/>
</dbReference>
<dbReference type="GO" id="GO:0061799">
    <property type="term" value="F:cyclic pyranopterin monophosphate synthase activity"/>
    <property type="evidence" value="ECO:0007669"/>
    <property type="project" value="UniProtKB-EC"/>
</dbReference>
<organism evidence="8 9">
    <name type="scientific">Horticoccus luteus</name>
    <dbReference type="NCBI Taxonomy" id="2862869"/>
    <lineage>
        <taxon>Bacteria</taxon>
        <taxon>Pseudomonadati</taxon>
        <taxon>Verrucomicrobiota</taxon>
        <taxon>Opitutia</taxon>
        <taxon>Opitutales</taxon>
        <taxon>Opitutaceae</taxon>
        <taxon>Horticoccus</taxon>
    </lineage>
</organism>
<comment type="function">
    <text evidence="6">Catalyzes the conversion of (8S)-3',8-cyclo-7,8-dihydroguanosine 5'-triphosphate to cyclic pyranopterin monophosphate (cPMP).</text>
</comment>
<dbReference type="NCBIfam" id="TIGR00581">
    <property type="entry name" value="moaC"/>
    <property type="match status" value="1"/>
</dbReference>
<gene>
    <name evidence="8" type="primary">moaC</name>
    <name evidence="8" type="ORF">K0B96_00330</name>
</gene>
<dbReference type="Gene3D" id="3.30.70.640">
    <property type="entry name" value="Molybdopterin cofactor biosynthesis C (MoaC) domain"/>
    <property type="match status" value="1"/>
</dbReference>
<feature type="domain" description="Molybdopterin cofactor biosynthesis C (MoaC)" evidence="7">
    <location>
        <begin position="13"/>
        <end position="150"/>
    </location>
</feature>
<evidence type="ECO:0000256" key="1">
    <source>
        <dbReference type="ARBA" id="ARBA00001637"/>
    </source>
</evidence>
<dbReference type="Pfam" id="PF01967">
    <property type="entry name" value="MoaC"/>
    <property type="match status" value="1"/>
</dbReference>
<dbReference type="CDD" id="cd01420">
    <property type="entry name" value="MoaC_PE"/>
    <property type="match status" value="1"/>
</dbReference>
<evidence type="ECO:0000259" key="7">
    <source>
        <dbReference type="Pfam" id="PF01967"/>
    </source>
</evidence>